<evidence type="ECO:0000313" key="8">
    <source>
        <dbReference type="Proteomes" id="UP000053599"/>
    </source>
</evidence>
<keyword evidence="3" id="KW-0238">DNA-binding</keyword>
<dbReference type="GO" id="GO:0008270">
    <property type="term" value="F:zinc ion binding"/>
    <property type="evidence" value="ECO:0007669"/>
    <property type="project" value="InterPro"/>
</dbReference>
<evidence type="ECO:0000256" key="2">
    <source>
        <dbReference type="ARBA" id="ARBA00023015"/>
    </source>
</evidence>
<dbReference type="Proteomes" id="UP000053599">
    <property type="component" value="Unassembled WGS sequence"/>
</dbReference>
<dbReference type="InterPro" id="IPR036864">
    <property type="entry name" value="Zn2-C6_fun-type_DNA-bd_sf"/>
</dbReference>
<dbReference type="CDD" id="cd00067">
    <property type="entry name" value="GAL4"/>
    <property type="match status" value="1"/>
</dbReference>
<proteinExistence type="predicted"/>
<dbReference type="SMART" id="SM00066">
    <property type="entry name" value="GAL4"/>
    <property type="match status" value="1"/>
</dbReference>
<dbReference type="GO" id="GO:0003677">
    <property type="term" value="F:DNA binding"/>
    <property type="evidence" value="ECO:0007669"/>
    <property type="project" value="UniProtKB-KW"/>
</dbReference>
<gene>
    <name evidence="7" type="ORF">PV11_06966</name>
</gene>
<keyword evidence="2" id="KW-0805">Transcription regulation</keyword>
<dbReference type="PROSITE" id="PS50048">
    <property type="entry name" value="ZN2_CY6_FUNGAL_2"/>
    <property type="match status" value="1"/>
</dbReference>
<keyword evidence="5" id="KW-0539">Nucleus</keyword>
<dbReference type="PANTHER" id="PTHR37534:SF20">
    <property type="entry name" value="PRO1A C6 ZINK-FINGER PROTEIN"/>
    <property type="match status" value="1"/>
</dbReference>
<dbReference type="Pfam" id="PF11951">
    <property type="entry name" value="Fungal_trans_2"/>
    <property type="match status" value="1"/>
</dbReference>
<dbReference type="GO" id="GO:0000981">
    <property type="term" value="F:DNA-binding transcription factor activity, RNA polymerase II-specific"/>
    <property type="evidence" value="ECO:0007669"/>
    <property type="project" value="InterPro"/>
</dbReference>
<keyword evidence="4" id="KW-0804">Transcription</keyword>
<name>A0A0D1YEZ3_9EURO</name>
<dbReference type="HOGENOM" id="CLU_019313_2_0_1"/>
<evidence type="ECO:0000313" key="7">
    <source>
        <dbReference type="EMBL" id="KIV79404.1"/>
    </source>
</evidence>
<dbReference type="InterPro" id="IPR001138">
    <property type="entry name" value="Zn2Cys6_DnaBD"/>
</dbReference>
<accession>A0A0D1YEZ3</accession>
<sequence>MATGSRSRTGCLTCRIRKKKCDEQRPVCQTCHSSELTCYGYSAPLPNWYTNKPNWEEVKKSDEARAIQARAETRYKIRRKAALKKADSNCCAIPVNTRDGDDRLDHHSYRSLSDLVVHNISTIAATSSRVAVTPNTWQLCPETIWWDSAISNLAPATQTSAGQDTRLLTMFLEVIHPITHGFHPLLSRRDRSWMLNRLVSDSALYSAALSVSACFDHSLTQPPRNDEIGICAKVRELQSITMNQLQTRIHAFVTEKNLSLPEFVATGIQLLDVVLNLINLEIFSMLQGHWEIHHRAARILLNHIEILSLSKIGPSVGPKTSAIEFVLSMLPPTDDRRRSMEFCITNYVWIDVLATATFGLASYTPSAFDYLGLLQLGQIKPQNAMGCQGWIMAIVLRIATLEQWRMTWNMQTCTSSAIAELIQRGNQLAENLRFGIEKLEHEGDQASASSALSLKEDCRLVSMLWAYAAQVFLQVTMLGVGQTRSCIDQMIIRTVLQKLEELPTRLVIRVCWPYTIAGCMSIVEYHGRFRQIVARTMQQSQPPGMTWKGLMVMEECWRLRQIRGNSNVGWREAMESLDARVLLI</sequence>
<dbReference type="EMBL" id="KN846953">
    <property type="protein sequence ID" value="KIV79404.1"/>
    <property type="molecule type" value="Genomic_DNA"/>
</dbReference>
<protein>
    <recommendedName>
        <fullName evidence="6">Zn(2)-C6 fungal-type domain-containing protein</fullName>
    </recommendedName>
</protein>
<dbReference type="Pfam" id="PF00172">
    <property type="entry name" value="Zn_clus"/>
    <property type="match status" value="1"/>
</dbReference>
<evidence type="ECO:0000256" key="1">
    <source>
        <dbReference type="ARBA" id="ARBA00004123"/>
    </source>
</evidence>
<dbReference type="SUPFAM" id="SSF57701">
    <property type="entry name" value="Zn2/Cys6 DNA-binding domain"/>
    <property type="match status" value="1"/>
</dbReference>
<dbReference type="PANTHER" id="PTHR37534">
    <property type="entry name" value="TRANSCRIPTIONAL ACTIVATOR PROTEIN UGA3"/>
    <property type="match status" value="1"/>
</dbReference>
<organism evidence="7 8">
    <name type="scientific">Exophiala sideris</name>
    <dbReference type="NCBI Taxonomy" id="1016849"/>
    <lineage>
        <taxon>Eukaryota</taxon>
        <taxon>Fungi</taxon>
        <taxon>Dikarya</taxon>
        <taxon>Ascomycota</taxon>
        <taxon>Pezizomycotina</taxon>
        <taxon>Eurotiomycetes</taxon>
        <taxon>Chaetothyriomycetidae</taxon>
        <taxon>Chaetothyriales</taxon>
        <taxon>Herpotrichiellaceae</taxon>
        <taxon>Exophiala</taxon>
    </lineage>
</organism>
<dbReference type="Gene3D" id="4.10.240.10">
    <property type="entry name" value="Zn(2)-C6 fungal-type DNA-binding domain"/>
    <property type="match status" value="1"/>
</dbReference>
<dbReference type="PROSITE" id="PS00463">
    <property type="entry name" value="ZN2_CY6_FUNGAL_1"/>
    <property type="match status" value="1"/>
</dbReference>
<dbReference type="STRING" id="1016849.A0A0D1YEZ3"/>
<comment type="subcellular location">
    <subcellularLocation>
        <location evidence="1">Nucleus</location>
    </subcellularLocation>
</comment>
<dbReference type="OrthoDB" id="5213892at2759"/>
<feature type="domain" description="Zn(2)-C6 fungal-type" evidence="6">
    <location>
        <begin position="10"/>
        <end position="38"/>
    </location>
</feature>
<dbReference type="InterPro" id="IPR021858">
    <property type="entry name" value="Fun_TF"/>
</dbReference>
<dbReference type="GO" id="GO:0005634">
    <property type="term" value="C:nucleus"/>
    <property type="evidence" value="ECO:0007669"/>
    <property type="project" value="UniProtKB-SubCell"/>
</dbReference>
<reference evidence="7 8" key="1">
    <citation type="submission" date="2015-01" db="EMBL/GenBank/DDBJ databases">
        <title>The Genome Sequence of Exophiala sideris CBS121828.</title>
        <authorList>
            <consortium name="The Broad Institute Genomics Platform"/>
            <person name="Cuomo C."/>
            <person name="de Hoog S."/>
            <person name="Gorbushina A."/>
            <person name="Stielow B."/>
            <person name="Teixiera M."/>
            <person name="Abouelleil A."/>
            <person name="Chapman S.B."/>
            <person name="Priest M."/>
            <person name="Young S.K."/>
            <person name="Wortman J."/>
            <person name="Nusbaum C."/>
            <person name="Birren B."/>
        </authorList>
    </citation>
    <scope>NUCLEOTIDE SEQUENCE [LARGE SCALE GENOMIC DNA]</scope>
    <source>
        <strain evidence="7 8">CBS 121828</strain>
    </source>
</reference>
<evidence type="ECO:0000256" key="3">
    <source>
        <dbReference type="ARBA" id="ARBA00023125"/>
    </source>
</evidence>
<evidence type="ECO:0000259" key="6">
    <source>
        <dbReference type="PROSITE" id="PS50048"/>
    </source>
</evidence>
<evidence type="ECO:0000256" key="4">
    <source>
        <dbReference type="ARBA" id="ARBA00023163"/>
    </source>
</evidence>
<evidence type="ECO:0000256" key="5">
    <source>
        <dbReference type="ARBA" id="ARBA00023242"/>
    </source>
</evidence>
<dbReference type="AlphaFoldDB" id="A0A0D1YEZ3"/>